<gene>
    <name evidence="1" type="ORF">CCMP2556_LOCUS34788</name>
</gene>
<keyword evidence="2" id="KW-1185">Reference proteome</keyword>
<reference evidence="1 2" key="1">
    <citation type="submission" date="2024-02" db="EMBL/GenBank/DDBJ databases">
        <authorList>
            <person name="Chen Y."/>
            <person name="Shah S."/>
            <person name="Dougan E. K."/>
            <person name="Thang M."/>
            <person name="Chan C."/>
        </authorList>
    </citation>
    <scope>NUCLEOTIDE SEQUENCE [LARGE SCALE GENOMIC DNA]</scope>
</reference>
<evidence type="ECO:0000313" key="1">
    <source>
        <dbReference type="EMBL" id="CAK9070720.1"/>
    </source>
</evidence>
<sequence>MDASKRPEVHRAEAVGALEAQVAALNLRIEDVFARLSEVELGIDTAGRGGVALRLRFEQMQSSVELRLTSLAGDVAEVCTRQHAMERGLRANEVREVPDRQERWRDKWAEPVARVMGYPPQN</sequence>
<accession>A0ABP0P3V7</accession>
<organism evidence="1 2">
    <name type="scientific">Durusdinium trenchii</name>
    <dbReference type="NCBI Taxonomy" id="1381693"/>
    <lineage>
        <taxon>Eukaryota</taxon>
        <taxon>Sar</taxon>
        <taxon>Alveolata</taxon>
        <taxon>Dinophyceae</taxon>
        <taxon>Suessiales</taxon>
        <taxon>Symbiodiniaceae</taxon>
        <taxon>Durusdinium</taxon>
    </lineage>
</organism>
<proteinExistence type="predicted"/>
<comment type="caution">
    <text evidence="1">The sequence shown here is derived from an EMBL/GenBank/DDBJ whole genome shotgun (WGS) entry which is preliminary data.</text>
</comment>
<evidence type="ECO:0000313" key="2">
    <source>
        <dbReference type="Proteomes" id="UP001642484"/>
    </source>
</evidence>
<protein>
    <submittedName>
        <fullName evidence="1">Uncharacterized protein</fullName>
    </submittedName>
</protein>
<dbReference type="Proteomes" id="UP001642484">
    <property type="component" value="Unassembled WGS sequence"/>
</dbReference>
<name>A0ABP0P3V7_9DINO</name>
<dbReference type="EMBL" id="CAXAMN010022551">
    <property type="protein sequence ID" value="CAK9070720.1"/>
    <property type="molecule type" value="Genomic_DNA"/>
</dbReference>